<accession>A0ABT7ABS9</accession>
<name>A0ABT7ABS9_9HYPH</name>
<evidence type="ECO:0000313" key="2">
    <source>
        <dbReference type="Proteomes" id="UP001321492"/>
    </source>
</evidence>
<dbReference type="Proteomes" id="UP001321492">
    <property type="component" value="Unassembled WGS sequence"/>
</dbReference>
<evidence type="ECO:0000313" key="1">
    <source>
        <dbReference type="EMBL" id="MDJ1156815.1"/>
    </source>
</evidence>
<dbReference type="EMBL" id="JASJEV010000001">
    <property type="protein sequence ID" value="MDJ1156815.1"/>
    <property type="molecule type" value="Genomic_DNA"/>
</dbReference>
<comment type="caution">
    <text evidence="1">The sequence shown here is derived from an EMBL/GenBank/DDBJ whole genome shotgun (WGS) entry which is preliminary data.</text>
</comment>
<keyword evidence="2" id="KW-1185">Reference proteome</keyword>
<organism evidence="1 2">
    <name type="scientific">Chelatococcus albus</name>
    <dbReference type="NCBI Taxonomy" id="3047466"/>
    <lineage>
        <taxon>Bacteria</taxon>
        <taxon>Pseudomonadati</taxon>
        <taxon>Pseudomonadota</taxon>
        <taxon>Alphaproteobacteria</taxon>
        <taxon>Hyphomicrobiales</taxon>
        <taxon>Chelatococcaceae</taxon>
        <taxon>Chelatococcus</taxon>
    </lineage>
</organism>
<dbReference type="RefSeq" id="WP_283738813.1">
    <property type="nucleotide sequence ID" value="NZ_JASJEV010000001.1"/>
</dbReference>
<protein>
    <submittedName>
        <fullName evidence="1">Uncharacterized protein</fullName>
    </submittedName>
</protein>
<gene>
    <name evidence="1" type="ORF">QNA08_00965</name>
</gene>
<sequence>MAYDTFETIQRFWQRFAREELEGLPPDERRRIAAEFEARFGRLTSDAAGDDQTAFADLIGLGAKGALPFGEIAWPRLVADFDAAVVPSQLHAAAELYMIYQYERAGVFRVAEILRRLYRDGRMRIQRGPGARGLYLLEKWQPLRYGPRDRLVAYMRVFNYGKAPRPAGAIVNVNFHYQLVGLMSALAQYFRDLTIGEVIRGGQTLEQRPYGTLATVQRLATDLRYALDRASYGNIVALTQEAGLHLRQLLDLFDTPDIKKAFDANNKWDVVEQVLHRHFGGARELSQRTKMAESGRRVLLWVAGGDFETGDDPQQFNIEAQPAGAHAEAWLAAYRMTDEGRRFPGVTENLRWAVGLPPRDARMTVA</sequence>
<reference evidence="1 2" key="1">
    <citation type="submission" date="2023-05" db="EMBL/GenBank/DDBJ databases">
        <title>Chelatococcus sp. nov., a moderately thermophilic bacterium isolated from hot spring microbial mat.</title>
        <authorList>
            <person name="Hu C.-J."/>
            <person name="Li W.-J."/>
        </authorList>
    </citation>
    <scope>NUCLEOTIDE SEQUENCE [LARGE SCALE GENOMIC DNA]</scope>
    <source>
        <strain evidence="1 2">SYSU G07232</strain>
    </source>
</reference>
<proteinExistence type="predicted"/>